<sequence>MGKTADDYAEKYTKPQLRVDLKEEIKAGDKGGKPGQWSARKSQLLVQRYEAEGGGYKQDQEQEEAADSLRAWTEQDWQTRDGSAYADEDGEPMKRYLPAKAWDLLSEEEKKRTEQKKQDEGEDAGKQFVENTVEAKAARAYVDHGDASELSVEQLLRLSSKELHRLASEREVEGRSKLDKEDLAHALHDSFGDGDGAGGGSGGEAETKAELYEEAKEAGIDGRSKMDKAELREALEER</sequence>
<name>I0IG78_PHYMF</name>
<dbReference type="Proteomes" id="UP000007881">
    <property type="component" value="Chromosome"/>
</dbReference>
<dbReference type="EMBL" id="AP012338">
    <property type="protein sequence ID" value="BAM04266.1"/>
    <property type="molecule type" value="Genomic_DNA"/>
</dbReference>
<dbReference type="HOGENOM" id="CLU_079693_2_0_0"/>
<proteinExistence type="predicted"/>
<feature type="compositionally biased region" description="Basic and acidic residues" evidence="1">
    <location>
        <begin position="167"/>
        <end position="191"/>
    </location>
</feature>
<gene>
    <name evidence="2" type="ordered locus">PSMK_21070</name>
</gene>
<reference evidence="2 3" key="1">
    <citation type="submission" date="2012-02" db="EMBL/GenBank/DDBJ databases">
        <title>Complete genome sequence of Phycisphaera mikurensis NBRC 102666.</title>
        <authorList>
            <person name="Ankai A."/>
            <person name="Hosoyama A."/>
            <person name="Terui Y."/>
            <person name="Sekine M."/>
            <person name="Fukai R."/>
            <person name="Kato Y."/>
            <person name="Nakamura S."/>
            <person name="Yamada-Narita S."/>
            <person name="Kawakoshi A."/>
            <person name="Fukunaga Y."/>
            <person name="Yamazaki S."/>
            <person name="Fujita N."/>
        </authorList>
    </citation>
    <scope>NUCLEOTIDE SEQUENCE [LARGE SCALE GENOMIC DNA]</scope>
    <source>
        <strain evidence="3">NBRC 102666 / KCTC 22515 / FYK2301M01</strain>
    </source>
</reference>
<dbReference type="STRING" id="1142394.PSMK_21070"/>
<evidence type="ECO:0000313" key="2">
    <source>
        <dbReference type="EMBL" id="BAM04266.1"/>
    </source>
</evidence>
<dbReference type="RefSeq" id="WP_014437484.1">
    <property type="nucleotide sequence ID" value="NC_017080.1"/>
</dbReference>
<keyword evidence="3" id="KW-1185">Reference proteome</keyword>
<accession>I0IG78</accession>
<dbReference type="PATRIC" id="fig|1142394.8.peg.2173"/>
<feature type="compositionally biased region" description="Basic and acidic residues" evidence="1">
    <location>
        <begin position="107"/>
        <end position="125"/>
    </location>
</feature>
<feature type="region of interest" description="Disordered" evidence="1">
    <location>
        <begin position="52"/>
        <end position="92"/>
    </location>
</feature>
<organism evidence="2 3">
    <name type="scientific">Phycisphaera mikurensis (strain NBRC 102666 / KCTC 22515 / FYK2301M01)</name>
    <dbReference type="NCBI Taxonomy" id="1142394"/>
    <lineage>
        <taxon>Bacteria</taxon>
        <taxon>Pseudomonadati</taxon>
        <taxon>Planctomycetota</taxon>
        <taxon>Phycisphaerae</taxon>
        <taxon>Phycisphaerales</taxon>
        <taxon>Phycisphaeraceae</taxon>
        <taxon>Phycisphaera</taxon>
    </lineage>
</organism>
<dbReference type="KEGG" id="phm:PSMK_21070"/>
<feature type="region of interest" description="Disordered" evidence="1">
    <location>
        <begin position="167"/>
        <end position="238"/>
    </location>
</feature>
<feature type="region of interest" description="Disordered" evidence="1">
    <location>
        <begin position="107"/>
        <end position="129"/>
    </location>
</feature>
<dbReference type="AlphaFoldDB" id="I0IG78"/>
<evidence type="ECO:0000313" key="3">
    <source>
        <dbReference type="Proteomes" id="UP000007881"/>
    </source>
</evidence>
<feature type="compositionally biased region" description="Basic and acidic residues" evidence="1">
    <location>
        <begin position="205"/>
        <end position="238"/>
    </location>
</feature>
<protein>
    <recommendedName>
        <fullName evidence="4">Rho termination factor N-terminal domain-containing protein</fullName>
    </recommendedName>
</protein>
<feature type="compositionally biased region" description="Gly residues" evidence="1">
    <location>
        <begin position="193"/>
        <end position="203"/>
    </location>
</feature>
<evidence type="ECO:0008006" key="4">
    <source>
        <dbReference type="Google" id="ProtNLM"/>
    </source>
</evidence>
<evidence type="ECO:0000256" key="1">
    <source>
        <dbReference type="SAM" id="MobiDB-lite"/>
    </source>
</evidence>
<dbReference type="eggNOG" id="ENOG5032RY9">
    <property type="taxonomic scope" value="Bacteria"/>
</dbReference>